<dbReference type="Proteomes" id="UP001198200">
    <property type="component" value="Unassembled WGS sequence"/>
</dbReference>
<dbReference type="Pfam" id="PF19481">
    <property type="entry name" value="DUF6017"/>
    <property type="match status" value="1"/>
</dbReference>
<feature type="region of interest" description="Disordered" evidence="1">
    <location>
        <begin position="123"/>
        <end position="157"/>
    </location>
</feature>
<keyword evidence="5" id="KW-1185">Reference proteome</keyword>
<organism evidence="4 5">
    <name type="scientific">Anthropogastromicrobium aceti</name>
    <dbReference type="NCBI Taxonomy" id="2981768"/>
    <lineage>
        <taxon>Bacteria</taxon>
        <taxon>Bacillati</taxon>
        <taxon>Bacillota</taxon>
        <taxon>Clostridia</taxon>
        <taxon>Lachnospirales</taxon>
        <taxon>Lachnospiraceae</taxon>
        <taxon>Anthropogastromicrobium</taxon>
    </lineage>
</organism>
<dbReference type="InterPro" id="IPR046059">
    <property type="entry name" value="DUF6017"/>
</dbReference>
<evidence type="ECO:0000256" key="1">
    <source>
        <dbReference type="SAM" id="MobiDB-lite"/>
    </source>
</evidence>
<proteinExistence type="predicted"/>
<protein>
    <submittedName>
        <fullName evidence="4">Replication initiator protein A</fullName>
    </submittedName>
</protein>
<sequence length="399" mass="45991">MEEGLKFDYYYGVQSEQFSFYRIPRLLIKDQHFKGLSSDAKLLYGLMLDRMALSMKNHWLDNENRAYIIYSISNVMEDINCSKPTCVKIMKELDSFGLIERKRKGLGKPDIIYVKNFAVLEDSQEQDEESSDAADTFEENKPVMSNGNITSEGKQDELPEVKDFNFNNEAYGLEMVETGEIFKEKEQISPNVGVNSGISKKSELPEVKDFNFWNEKTLTSGGKESLPLEVKNLATNYNNNNYNNQSYNYINQSYQSNLSSQADQACNDEIDTIGNTDAYIQQIKKNLDYDFYMTNDVAYMDKDLLKELFVIICDVVCTKSETIKISGYVYSCDYVRSKFLRLTSNHVMYVMDCIKNITTKIANIKAYLLVALFNAPSTIDHYYQQEIRHYADSDVQEVC</sequence>
<dbReference type="Pfam" id="PF06970">
    <property type="entry name" value="RepA_N"/>
    <property type="match status" value="1"/>
</dbReference>
<evidence type="ECO:0000313" key="4">
    <source>
        <dbReference type="EMBL" id="MCC2220635.1"/>
    </source>
</evidence>
<dbReference type="EMBL" id="JAJEQN010000005">
    <property type="protein sequence ID" value="MCC2220635.1"/>
    <property type="molecule type" value="Genomic_DNA"/>
</dbReference>
<feature type="domain" description="Replication initiator A N-terminal" evidence="2">
    <location>
        <begin position="19"/>
        <end position="93"/>
    </location>
</feature>
<dbReference type="RefSeq" id="WP_308731156.1">
    <property type="nucleotide sequence ID" value="NZ_JAJEQN010000005.1"/>
</dbReference>
<evidence type="ECO:0000313" key="5">
    <source>
        <dbReference type="Proteomes" id="UP001198200"/>
    </source>
</evidence>
<feature type="domain" description="DUF6017" evidence="3">
    <location>
        <begin position="273"/>
        <end position="390"/>
    </location>
</feature>
<comment type="caution">
    <text evidence="4">The sequence shown here is derived from an EMBL/GenBank/DDBJ whole genome shotgun (WGS) entry which is preliminary data.</text>
</comment>
<feature type="compositionally biased region" description="Polar residues" evidence="1">
    <location>
        <begin position="143"/>
        <end position="152"/>
    </location>
</feature>
<evidence type="ECO:0000259" key="3">
    <source>
        <dbReference type="Pfam" id="PF19481"/>
    </source>
</evidence>
<reference evidence="4 5" key="1">
    <citation type="submission" date="2021-10" db="EMBL/GenBank/DDBJ databases">
        <title>Anaerobic single-cell dispensing facilitates the cultivation of human gut bacteria.</title>
        <authorList>
            <person name="Afrizal A."/>
        </authorList>
    </citation>
    <scope>NUCLEOTIDE SEQUENCE [LARGE SCALE GENOMIC DNA]</scope>
    <source>
        <strain evidence="4 5">CLA-AA-H224</strain>
    </source>
</reference>
<name>A0AAE3E2Q0_9FIRM</name>
<gene>
    <name evidence="4" type="ORF">LKD48_03090</name>
</gene>
<accession>A0AAE3E2Q0</accession>
<feature type="compositionally biased region" description="Acidic residues" evidence="1">
    <location>
        <begin position="123"/>
        <end position="137"/>
    </location>
</feature>
<dbReference type="AlphaFoldDB" id="A0AAE3E2Q0"/>
<dbReference type="InterPro" id="IPR010724">
    <property type="entry name" value="RepA_N"/>
</dbReference>
<evidence type="ECO:0000259" key="2">
    <source>
        <dbReference type="Pfam" id="PF06970"/>
    </source>
</evidence>